<dbReference type="Proteomes" id="UP001183619">
    <property type="component" value="Unassembled WGS sequence"/>
</dbReference>
<gene>
    <name evidence="2" type="ORF">J2S37_001549</name>
</gene>
<evidence type="ECO:0000256" key="1">
    <source>
        <dbReference type="SAM" id="MobiDB-lite"/>
    </source>
</evidence>
<proteinExistence type="predicted"/>
<keyword evidence="3" id="KW-1185">Reference proteome</keyword>
<name>A0ABU2B9F0_9CORY</name>
<organism evidence="2 3">
    <name type="scientific">Corynebacterium felinum</name>
    <dbReference type="NCBI Taxonomy" id="131318"/>
    <lineage>
        <taxon>Bacteria</taxon>
        <taxon>Bacillati</taxon>
        <taxon>Actinomycetota</taxon>
        <taxon>Actinomycetes</taxon>
        <taxon>Mycobacteriales</taxon>
        <taxon>Corynebacteriaceae</taxon>
        <taxon>Corynebacterium</taxon>
    </lineage>
</organism>
<accession>A0ABU2B9F0</accession>
<sequence>MGLSRNDMVLTLWFVTAAHPEKIIAMSPRADRGFGRKLLAMLNPRWQVTPIGQFSLNRSAAPSAGEFYIAAFPGISVIQMVLPDSTLLSTLDERFVRAIPAADVYACGINEESGFGGFAHWQGMALKRAFAAKRDRVYEDIGLVEPFERPFWAGDCADSARGIALPFNPHAIAKAAESAWLGFDPATSPDINVVGYAVDGRPEPKMHSSAAKDVGRIASQASAKLGIGSKRRGYDDYEGFDSEADVDDDLDDVVTDLCSVTSKGVALIRQVGAKVGRKVVQFKHAVGHKLRYSDRPAQVDRRDSRSPLRSTGSEGLTDIEDIAEDL</sequence>
<evidence type="ECO:0000313" key="3">
    <source>
        <dbReference type="Proteomes" id="UP001183619"/>
    </source>
</evidence>
<feature type="compositionally biased region" description="Acidic residues" evidence="1">
    <location>
        <begin position="317"/>
        <end position="326"/>
    </location>
</feature>
<dbReference type="EMBL" id="JAVDYF010000001">
    <property type="protein sequence ID" value="MDR7355011.1"/>
    <property type="molecule type" value="Genomic_DNA"/>
</dbReference>
<comment type="caution">
    <text evidence="2">The sequence shown here is derived from an EMBL/GenBank/DDBJ whole genome shotgun (WGS) entry which is preliminary data.</text>
</comment>
<feature type="compositionally biased region" description="Basic and acidic residues" evidence="1">
    <location>
        <begin position="293"/>
        <end position="306"/>
    </location>
</feature>
<evidence type="ECO:0000313" key="2">
    <source>
        <dbReference type="EMBL" id="MDR7355011.1"/>
    </source>
</evidence>
<reference evidence="2 3" key="1">
    <citation type="submission" date="2023-07" db="EMBL/GenBank/DDBJ databases">
        <title>Sequencing the genomes of 1000 actinobacteria strains.</title>
        <authorList>
            <person name="Klenk H.-P."/>
        </authorList>
    </citation>
    <scope>NUCLEOTIDE SEQUENCE [LARGE SCALE GENOMIC DNA]</scope>
    <source>
        <strain evidence="2 3">DSM 44508</strain>
    </source>
</reference>
<dbReference type="RefSeq" id="WP_277103965.1">
    <property type="nucleotide sequence ID" value="NZ_BAAAJS010000068.1"/>
</dbReference>
<feature type="region of interest" description="Disordered" evidence="1">
    <location>
        <begin position="293"/>
        <end position="326"/>
    </location>
</feature>
<dbReference type="InterPro" id="IPR053847">
    <property type="entry name" value="DUF6928"/>
</dbReference>
<protein>
    <submittedName>
        <fullName evidence="2">Uncharacterized protein</fullName>
    </submittedName>
</protein>
<dbReference type="Pfam" id="PF21997">
    <property type="entry name" value="DUF6928"/>
    <property type="match status" value="1"/>
</dbReference>